<gene>
    <name evidence="1" type="ORF">DES36_11918</name>
</gene>
<dbReference type="Proteomes" id="UP000253490">
    <property type="component" value="Unassembled WGS sequence"/>
</dbReference>
<reference evidence="1 2" key="1">
    <citation type="submission" date="2018-06" db="EMBL/GenBank/DDBJ databases">
        <title>Genomic Encyclopedia of Type Strains, Phase IV (KMG-IV): sequencing the most valuable type-strain genomes for metagenomic binning, comparative biology and taxonomic classification.</title>
        <authorList>
            <person name="Goeker M."/>
        </authorList>
    </citation>
    <scope>NUCLEOTIDE SEQUENCE [LARGE SCALE GENOMIC DNA]</scope>
    <source>
        <strain evidence="1 2">DSM 22112</strain>
    </source>
</reference>
<keyword evidence="2" id="KW-1185">Reference proteome</keyword>
<dbReference type="RefSeq" id="WP_113921509.1">
    <property type="nucleotide sequence ID" value="NZ_QNRX01000019.1"/>
</dbReference>
<name>A0A366HYS1_9FIRM</name>
<protein>
    <submittedName>
        <fullName evidence="1">Uncharacterized protein</fullName>
    </submittedName>
</protein>
<evidence type="ECO:0000313" key="2">
    <source>
        <dbReference type="Proteomes" id="UP000253490"/>
    </source>
</evidence>
<organism evidence="1 2">
    <name type="scientific">Alkalibaculum bacchi</name>
    <dbReference type="NCBI Taxonomy" id="645887"/>
    <lineage>
        <taxon>Bacteria</taxon>
        <taxon>Bacillati</taxon>
        <taxon>Bacillota</taxon>
        <taxon>Clostridia</taxon>
        <taxon>Eubacteriales</taxon>
        <taxon>Eubacteriaceae</taxon>
        <taxon>Alkalibaculum</taxon>
    </lineage>
</organism>
<sequence length="81" mass="9580">MWYCKIEMLSNKERAIIFRTEEEAVQFYNDVLKSFVFDNDKTMGIRFLKDPCNGTLINLSNVETISKPEKYIEDNVEVINH</sequence>
<evidence type="ECO:0000313" key="1">
    <source>
        <dbReference type="EMBL" id="RBP59293.1"/>
    </source>
</evidence>
<dbReference type="AlphaFoldDB" id="A0A366HYS1"/>
<comment type="caution">
    <text evidence="1">The sequence shown here is derived from an EMBL/GenBank/DDBJ whole genome shotgun (WGS) entry which is preliminary data.</text>
</comment>
<accession>A0A366HYS1</accession>
<proteinExistence type="predicted"/>
<dbReference type="EMBL" id="QNRX01000019">
    <property type="protein sequence ID" value="RBP59293.1"/>
    <property type="molecule type" value="Genomic_DNA"/>
</dbReference>